<name>A0A0F9TJM0_9ZZZZ</name>
<reference evidence="2" key="1">
    <citation type="journal article" date="2015" name="Nature">
        <title>Complex archaea that bridge the gap between prokaryotes and eukaryotes.</title>
        <authorList>
            <person name="Spang A."/>
            <person name="Saw J.H."/>
            <person name="Jorgensen S.L."/>
            <person name="Zaremba-Niedzwiedzka K."/>
            <person name="Martijn J."/>
            <person name="Lind A.E."/>
            <person name="van Eijk R."/>
            <person name="Schleper C."/>
            <person name="Guy L."/>
            <person name="Ettema T.J."/>
        </authorList>
    </citation>
    <scope>NUCLEOTIDE SEQUENCE</scope>
</reference>
<dbReference type="Gene3D" id="3.40.50.620">
    <property type="entry name" value="HUPs"/>
    <property type="match status" value="1"/>
</dbReference>
<evidence type="ECO:0000259" key="1">
    <source>
        <dbReference type="Pfam" id="PF00733"/>
    </source>
</evidence>
<feature type="domain" description="Asparagine synthetase" evidence="1">
    <location>
        <begin position="38"/>
        <end position="147"/>
    </location>
</feature>
<proteinExistence type="predicted"/>
<gene>
    <name evidence="2" type="ORF">LCGC14_0721130</name>
</gene>
<dbReference type="EMBL" id="LAZR01001635">
    <property type="protein sequence ID" value="KKN41638.1"/>
    <property type="molecule type" value="Genomic_DNA"/>
</dbReference>
<feature type="domain" description="Asparagine synthetase" evidence="1">
    <location>
        <begin position="168"/>
        <end position="222"/>
    </location>
</feature>
<dbReference type="AlphaFoldDB" id="A0A0F9TJM0"/>
<sequence length="227" mass="25900">MIVTPVDWATVGQRVEITHIGDALLEVIGEIECNDLSFSGGIDSSLLLYHMLRLGRKVRTFTMGLEAGHPDIAYARIALDYFERQFGVHIDKHVFVFPDEEEGNPAVARFYNELAHYTGSIIAGDGIDEYMAGYYAHQKELNEEVYYDYLYRLQEEHLGPLNHNSGNVEVHLPYIDKRLVHLLSQVPLCEKVDSNNRKKLMIALAQDKLPVEIIQRKKYGFCTKGDN</sequence>
<dbReference type="GO" id="GO:0004066">
    <property type="term" value="F:asparagine synthase (glutamine-hydrolyzing) activity"/>
    <property type="evidence" value="ECO:0007669"/>
    <property type="project" value="InterPro"/>
</dbReference>
<organism evidence="2">
    <name type="scientific">marine sediment metagenome</name>
    <dbReference type="NCBI Taxonomy" id="412755"/>
    <lineage>
        <taxon>unclassified sequences</taxon>
        <taxon>metagenomes</taxon>
        <taxon>ecological metagenomes</taxon>
    </lineage>
</organism>
<dbReference type="InterPro" id="IPR001962">
    <property type="entry name" value="Asn_synthase"/>
</dbReference>
<evidence type="ECO:0000313" key="2">
    <source>
        <dbReference type="EMBL" id="KKN41638.1"/>
    </source>
</evidence>
<dbReference type="SUPFAM" id="SSF52402">
    <property type="entry name" value="Adenine nucleotide alpha hydrolases-like"/>
    <property type="match status" value="1"/>
</dbReference>
<dbReference type="Pfam" id="PF00733">
    <property type="entry name" value="Asn_synthase"/>
    <property type="match status" value="2"/>
</dbReference>
<protein>
    <recommendedName>
        <fullName evidence="1">Asparagine synthetase domain-containing protein</fullName>
    </recommendedName>
</protein>
<comment type="caution">
    <text evidence="2">The sequence shown here is derived from an EMBL/GenBank/DDBJ whole genome shotgun (WGS) entry which is preliminary data.</text>
</comment>
<dbReference type="CDD" id="cd01991">
    <property type="entry name" value="Asn_synthase_B_C"/>
    <property type="match status" value="1"/>
</dbReference>
<accession>A0A0F9TJM0</accession>
<dbReference type="GO" id="GO:0006529">
    <property type="term" value="P:asparagine biosynthetic process"/>
    <property type="evidence" value="ECO:0007669"/>
    <property type="project" value="InterPro"/>
</dbReference>
<dbReference type="InterPro" id="IPR014729">
    <property type="entry name" value="Rossmann-like_a/b/a_fold"/>
</dbReference>